<protein>
    <submittedName>
        <fullName evidence="2">TfoX/Sxy family transcriptional regulator of competence genes</fullName>
    </submittedName>
</protein>
<dbReference type="Proteomes" id="UP000268007">
    <property type="component" value="Unassembled WGS sequence"/>
</dbReference>
<evidence type="ECO:0000313" key="3">
    <source>
        <dbReference type="Proteomes" id="UP000268007"/>
    </source>
</evidence>
<dbReference type="InterPro" id="IPR007076">
    <property type="entry name" value="TfoX_N"/>
</dbReference>
<organism evidence="2 3">
    <name type="scientific">Mucilaginibacter gracilis</name>
    <dbReference type="NCBI Taxonomy" id="423350"/>
    <lineage>
        <taxon>Bacteria</taxon>
        <taxon>Pseudomonadati</taxon>
        <taxon>Bacteroidota</taxon>
        <taxon>Sphingobacteriia</taxon>
        <taxon>Sphingobacteriales</taxon>
        <taxon>Sphingobacteriaceae</taxon>
        <taxon>Mucilaginibacter</taxon>
    </lineage>
</organism>
<sequence>MAYNETLANRVREIIADAGEENVEEKTMFGGLCFMVNNKICVAVKKDSMLVRLNPNLYEQALEKEGVTPMARQGTGMKGYIFVSDEFLQTQPDLQYWVKLALQFNPIAKASKK</sequence>
<feature type="domain" description="TfoX N-terminal" evidence="1">
    <location>
        <begin position="21"/>
        <end position="104"/>
    </location>
</feature>
<dbReference type="Gene3D" id="3.30.1460.30">
    <property type="entry name" value="YgaC/TfoX-N like chaperone"/>
    <property type="match status" value="1"/>
</dbReference>
<name>A0A495J8H6_9SPHI</name>
<dbReference type="EMBL" id="RBKU01000001">
    <property type="protein sequence ID" value="RKR85073.1"/>
    <property type="molecule type" value="Genomic_DNA"/>
</dbReference>
<comment type="caution">
    <text evidence="2">The sequence shown here is derived from an EMBL/GenBank/DDBJ whole genome shotgun (WGS) entry which is preliminary data.</text>
</comment>
<evidence type="ECO:0000313" key="2">
    <source>
        <dbReference type="EMBL" id="RKR85073.1"/>
    </source>
</evidence>
<proteinExistence type="predicted"/>
<gene>
    <name evidence="2" type="ORF">BDD43_5329</name>
</gene>
<evidence type="ECO:0000259" key="1">
    <source>
        <dbReference type="Pfam" id="PF04993"/>
    </source>
</evidence>
<reference evidence="2 3" key="1">
    <citation type="submission" date="2018-10" db="EMBL/GenBank/DDBJ databases">
        <title>Genomic Encyclopedia of Archaeal and Bacterial Type Strains, Phase II (KMG-II): from individual species to whole genera.</title>
        <authorList>
            <person name="Goeker M."/>
        </authorList>
    </citation>
    <scope>NUCLEOTIDE SEQUENCE [LARGE SCALE GENOMIC DNA]</scope>
    <source>
        <strain evidence="2 3">DSM 18602</strain>
    </source>
</reference>
<dbReference type="SUPFAM" id="SSF159894">
    <property type="entry name" value="YgaC/TfoX-N like"/>
    <property type="match status" value="1"/>
</dbReference>
<keyword evidence="3" id="KW-1185">Reference proteome</keyword>
<dbReference type="OrthoDB" id="214902at2"/>
<accession>A0A495J8H6</accession>
<dbReference type="RefSeq" id="WP_121201153.1">
    <property type="nucleotide sequence ID" value="NZ_RBKU01000001.1"/>
</dbReference>
<dbReference type="Pfam" id="PF04993">
    <property type="entry name" value="TfoX_N"/>
    <property type="match status" value="1"/>
</dbReference>
<dbReference type="AlphaFoldDB" id="A0A495J8H6"/>